<dbReference type="AlphaFoldDB" id="K9TD81"/>
<gene>
    <name evidence="2" type="ORF">Oscil6304_1095</name>
</gene>
<evidence type="ECO:0000313" key="2">
    <source>
        <dbReference type="EMBL" id="AFY80822.1"/>
    </source>
</evidence>
<keyword evidence="3" id="KW-1185">Reference proteome</keyword>
<feature type="compositionally biased region" description="Acidic residues" evidence="1">
    <location>
        <begin position="107"/>
        <end position="118"/>
    </location>
</feature>
<dbReference type="NCBIfam" id="TIGR02646">
    <property type="entry name" value="retron system putative HNH endonuclease"/>
    <property type="match status" value="1"/>
</dbReference>
<dbReference type="EMBL" id="CP003607">
    <property type="protein sequence ID" value="AFY80822.1"/>
    <property type="molecule type" value="Genomic_DNA"/>
</dbReference>
<dbReference type="KEGG" id="oac:Oscil6304_1095"/>
<feature type="region of interest" description="Disordered" evidence="1">
    <location>
        <begin position="101"/>
        <end position="131"/>
    </location>
</feature>
<organism evidence="2 3">
    <name type="scientific">Oscillatoria acuminata PCC 6304</name>
    <dbReference type="NCBI Taxonomy" id="56110"/>
    <lineage>
        <taxon>Bacteria</taxon>
        <taxon>Bacillati</taxon>
        <taxon>Cyanobacteriota</taxon>
        <taxon>Cyanophyceae</taxon>
        <taxon>Oscillatoriophycideae</taxon>
        <taxon>Oscillatoriales</taxon>
        <taxon>Oscillatoriaceae</taxon>
        <taxon>Oscillatoria</taxon>
    </lineage>
</organism>
<evidence type="ECO:0000256" key="1">
    <source>
        <dbReference type="SAM" id="MobiDB-lite"/>
    </source>
</evidence>
<dbReference type="HOGENOM" id="CLU_092819_2_0_3"/>
<dbReference type="InParanoid" id="K9TD81"/>
<name>K9TD81_9CYAN</name>
<sequence length="248" mass="29124">MKYIKKEQEPEKLRSWFNNQYDEEGNRLGCDYYDDVPSDVKREVKEHLLKEQGFLCCYTGILIDTENSHIEHLKPYSICRNEKNYEDVNYFNLVTAYPGRNYKSQDDENDEDDEDDELNQPSKNSKKNNKKCPFGAHAKENWYELDNFVTPLQSDCEDRFKFDDFGKVQATNHQDTAAQITIQKLVLNHQRLIDLRKAAIDEAIFPTDIELDASDIQKIANGLYSQKDEEGKFRQFCLVIEQVARQLI</sequence>
<accession>K9TD81</accession>
<proteinExistence type="predicted"/>
<dbReference type="Proteomes" id="UP000010367">
    <property type="component" value="Chromosome"/>
</dbReference>
<dbReference type="InterPro" id="IPR013467">
    <property type="entry name" value="HNH78-like"/>
</dbReference>
<dbReference type="eggNOG" id="COG1403">
    <property type="taxonomic scope" value="Bacteria"/>
</dbReference>
<dbReference type="PATRIC" id="fig|56110.3.peg.1315"/>
<dbReference type="STRING" id="56110.Oscil6304_1095"/>
<protein>
    <submittedName>
        <fullName evidence="2">TIGR02646 family protein</fullName>
    </submittedName>
</protein>
<reference evidence="2 3" key="1">
    <citation type="submission" date="2012-06" db="EMBL/GenBank/DDBJ databases">
        <title>Finished chromosome of genome of Oscillatoria acuminata PCC 6304.</title>
        <authorList>
            <consortium name="US DOE Joint Genome Institute"/>
            <person name="Gugger M."/>
            <person name="Coursin T."/>
            <person name="Rippka R."/>
            <person name="Tandeau De Marsac N."/>
            <person name="Huntemann M."/>
            <person name="Wei C.-L."/>
            <person name="Han J."/>
            <person name="Detter J.C."/>
            <person name="Han C."/>
            <person name="Tapia R."/>
            <person name="Davenport K."/>
            <person name="Daligault H."/>
            <person name="Erkkila T."/>
            <person name="Gu W."/>
            <person name="Munk A.C.C."/>
            <person name="Teshima H."/>
            <person name="Xu Y."/>
            <person name="Chain P."/>
            <person name="Chen A."/>
            <person name="Krypides N."/>
            <person name="Mavromatis K."/>
            <person name="Markowitz V."/>
            <person name="Szeto E."/>
            <person name="Ivanova N."/>
            <person name="Mikhailova N."/>
            <person name="Ovchinnikova G."/>
            <person name="Pagani I."/>
            <person name="Pati A."/>
            <person name="Goodwin L."/>
            <person name="Peters L."/>
            <person name="Pitluck S."/>
            <person name="Woyke T."/>
            <person name="Kerfeld C."/>
        </authorList>
    </citation>
    <scope>NUCLEOTIDE SEQUENCE [LARGE SCALE GENOMIC DNA]</scope>
    <source>
        <strain evidence="2 3">PCC 6304</strain>
    </source>
</reference>
<dbReference type="OrthoDB" id="8617719at2"/>
<evidence type="ECO:0000313" key="3">
    <source>
        <dbReference type="Proteomes" id="UP000010367"/>
    </source>
</evidence>